<dbReference type="EMBL" id="PDNA01000006">
    <property type="protein sequence ID" value="PGH27501.1"/>
    <property type="molecule type" value="Genomic_DNA"/>
</dbReference>
<reference evidence="1 2" key="1">
    <citation type="submission" date="2017-10" db="EMBL/GenBank/DDBJ databases">
        <title>Comparative genomics in systemic dimorphic fungi from Ajellomycetaceae.</title>
        <authorList>
            <person name="Munoz J.F."/>
            <person name="Mcewen J.G."/>
            <person name="Clay O.K."/>
            <person name="Cuomo C.A."/>
        </authorList>
    </citation>
    <scope>NUCLEOTIDE SEQUENCE [LARGE SCALE GENOMIC DNA]</scope>
    <source>
        <strain evidence="1 2">UAMH7299</strain>
    </source>
</reference>
<comment type="caution">
    <text evidence="1">The sequence shown here is derived from an EMBL/GenBank/DDBJ whole genome shotgun (WGS) entry which is preliminary data.</text>
</comment>
<dbReference type="Proteomes" id="UP000224634">
    <property type="component" value="Unassembled WGS sequence"/>
</dbReference>
<evidence type="ECO:0000313" key="1">
    <source>
        <dbReference type="EMBL" id="PGH27501.1"/>
    </source>
</evidence>
<sequence>MFKSIVPGLEGSKTGTAFLINDIIMPELGTVPRHLELELRQVDMVMVVLGQNSAPEPTSTRGRSKISDP</sequence>
<keyword evidence="2" id="KW-1185">Reference proteome</keyword>
<accession>A0A2B7Z2D1</accession>
<dbReference type="OrthoDB" id="1606438at2759"/>
<organism evidence="1 2">
    <name type="scientific">Polytolypa hystricis (strain UAMH7299)</name>
    <dbReference type="NCBI Taxonomy" id="1447883"/>
    <lineage>
        <taxon>Eukaryota</taxon>
        <taxon>Fungi</taxon>
        <taxon>Dikarya</taxon>
        <taxon>Ascomycota</taxon>
        <taxon>Pezizomycotina</taxon>
        <taxon>Eurotiomycetes</taxon>
        <taxon>Eurotiomycetidae</taxon>
        <taxon>Onygenales</taxon>
        <taxon>Onygenales incertae sedis</taxon>
        <taxon>Polytolypa</taxon>
    </lineage>
</organism>
<name>A0A2B7Z2D1_POLH7</name>
<gene>
    <name evidence="1" type="ORF">AJ80_00742</name>
</gene>
<dbReference type="AlphaFoldDB" id="A0A2B7Z2D1"/>
<evidence type="ECO:0000313" key="2">
    <source>
        <dbReference type="Proteomes" id="UP000224634"/>
    </source>
</evidence>
<proteinExistence type="predicted"/>
<protein>
    <submittedName>
        <fullName evidence="1">Uncharacterized protein</fullName>
    </submittedName>
</protein>